<name>B8FNG2_DESAL</name>
<proteinExistence type="predicted"/>
<dbReference type="AlphaFoldDB" id="B8FNG2"/>
<organism evidence="2 3">
    <name type="scientific">Desulfatibacillum aliphaticivorans</name>
    <dbReference type="NCBI Taxonomy" id="218208"/>
    <lineage>
        <taxon>Bacteria</taxon>
        <taxon>Pseudomonadati</taxon>
        <taxon>Thermodesulfobacteriota</taxon>
        <taxon>Desulfobacteria</taxon>
        <taxon>Desulfobacterales</taxon>
        <taxon>Desulfatibacillaceae</taxon>
        <taxon>Desulfatibacillum</taxon>
    </lineage>
</organism>
<sequence length="229" mass="25658">MKCRDCGKYSGAKYDGAIGVCSDFANGNPMETLANNTGCGRLEKIVPPREPVHIYGLEKIDSLLSDVFFTKDAKRPPELVSEKAETVVYSAVRKLNRDDRFFLTRLTMASDYNGLTYPLDLNDFYLFAIGEGEESNKNSIAAKGRIDSFVNKNKDRIGLTGTVYLFRRFLNLIRGELRDIRNKNKQIIDEFNSKEDQGAEASKKRVLVSASIPRKEPSFGGIVCSYQAT</sequence>
<reference evidence="2 3" key="1">
    <citation type="journal article" date="2012" name="Environ. Microbiol.">
        <title>The genome sequence of Desulfatibacillum alkenivorans AK-01: a blueprint for anaerobic alkane oxidation.</title>
        <authorList>
            <person name="Callaghan A.V."/>
            <person name="Morris B.E."/>
            <person name="Pereira I.A."/>
            <person name="McInerney M.J."/>
            <person name="Austin R.N."/>
            <person name="Groves J.T."/>
            <person name="Kukor J.J."/>
            <person name="Suflita J.M."/>
            <person name="Young L.Y."/>
            <person name="Zylstra G.J."/>
            <person name="Wawrik B."/>
        </authorList>
    </citation>
    <scope>NUCLEOTIDE SEQUENCE [LARGE SCALE GENOMIC DNA]</scope>
    <source>
        <strain evidence="2 3">AK-01</strain>
    </source>
</reference>
<evidence type="ECO:0000256" key="1">
    <source>
        <dbReference type="SAM" id="Coils"/>
    </source>
</evidence>
<dbReference type="KEGG" id="dal:Dalk_4565"/>
<keyword evidence="3" id="KW-1185">Reference proteome</keyword>
<keyword evidence="1" id="KW-0175">Coiled coil</keyword>
<dbReference type="RefSeq" id="WP_015949282.1">
    <property type="nucleotide sequence ID" value="NC_011768.1"/>
</dbReference>
<protein>
    <submittedName>
        <fullName evidence="2">Uncharacterized protein</fullName>
    </submittedName>
</protein>
<evidence type="ECO:0000313" key="2">
    <source>
        <dbReference type="EMBL" id="ACL06243.1"/>
    </source>
</evidence>
<dbReference type="HOGENOM" id="CLU_1208168_0_0_7"/>
<evidence type="ECO:0000313" key="3">
    <source>
        <dbReference type="Proteomes" id="UP000000739"/>
    </source>
</evidence>
<feature type="coiled-coil region" evidence="1">
    <location>
        <begin position="170"/>
        <end position="197"/>
    </location>
</feature>
<gene>
    <name evidence="2" type="ordered locus">Dalk_4565</name>
</gene>
<accession>B8FNG2</accession>
<dbReference type="Proteomes" id="UP000000739">
    <property type="component" value="Chromosome"/>
</dbReference>
<dbReference type="EMBL" id="CP001322">
    <property type="protein sequence ID" value="ACL06243.1"/>
    <property type="molecule type" value="Genomic_DNA"/>
</dbReference>